<sequence length="85" mass="9904">MCTEKADIQAKHTASSTSLDITPLTTSQDTIRTIKHISLQAWQNTWAKQKTKLNEIKPTILHRSNNHRYKKKETFINRLRKVTSE</sequence>
<dbReference type="OrthoDB" id="6600153at2759"/>
<dbReference type="AlphaFoldDB" id="A0A6G0YZI8"/>
<comment type="caution">
    <text evidence="1">The sequence shown here is derived from an EMBL/GenBank/DDBJ whole genome shotgun (WGS) entry which is preliminary data.</text>
</comment>
<name>A0A6G0YZI8_APHCR</name>
<dbReference type="Proteomes" id="UP000478052">
    <property type="component" value="Unassembled WGS sequence"/>
</dbReference>
<evidence type="ECO:0000313" key="2">
    <source>
        <dbReference type="Proteomes" id="UP000478052"/>
    </source>
</evidence>
<accession>A0A6G0YZI8</accession>
<protein>
    <submittedName>
        <fullName evidence="1">Uncharacterized protein</fullName>
    </submittedName>
</protein>
<gene>
    <name evidence="1" type="ORF">FWK35_00011022</name>
</gene>
<keyword evidence="2" id="KW-1185">Reference proteome</keyword>
<evidence type="ECO:0000313" key="1">
    <source>
        <dbReference type="EMBL" id="KAF0763610.1"/>
    </source>
</evidence>
<proteinExistence type="predicted"/>
<reference evidence="1 2" key="1">
    <citation type="submission" date="2019-08" db="EMBL/GenBank/DDBJ databases">
        <title>Whole genome of Aphis craccivora.</title>
        <authorList>
            <person name="Voronova N.V."/>
            <person name="Shulinski R.S."/>
            <person name="Bandarenka Y.V."/>
            <person name="Zhorov D.G."/>
            <person name="Warner D."/>
        </authorList>
    </citation>
    <scope>NUCLEOTIDE SEQUENCE [LARGE SCALE GENOMIC DNA]</scope>
    <source>
        <strain evidence="1">180601</strain>
        <tissue evidence="1">Whole Body</tissue>
    </source>
</reference>
<dbReference type="EMBL" id="VUJU01001841">
    <property type="protein sequence ID" value="KAF0763610.1"/>
    <property type="molecule type" value="Genomic_DNA"/>
</dbReference>
<organism evidence="1 2">
    <name type="scientific">Aphis craccivora</name>
    <name type="common">Cowpea aphid</name>
    <dbReference type="NCBI Taxonomy" id="307492"/>
    <lineage>
        <taxon>Eukaryota</taxon>
        <taxon>Metazoa</taxon>
        <taxon>Ecdysozoa</taxon>
        <taxon>Arthropoda</taxon>
        <taxon>Hexapoda</taxon>
        <taxon>Insecta</taxon>
        <taxon>Pterygota</taxon>
        <taxon>Neoptera</taxon>
        <taxon>Paraneoptera</taxon>
        <taxon>Hemiptera</taxon>
        <taxon>Sternorrhyncha</taxon>
        <taxon>Aphidomorpha</taxon>
        <taxon>Aphidoidea</taxon>
        <taxon>Aphididae</taxon>
        <taxon>Aphidini</taxon>
        <taxon>Aphis</taxon>
        <taxon>Aphis</taxon>
    </lineage>
</organism>